<evidence type="ECO:0000313" key="2">
    <source>
        <dbReference type="EMBL" id="KAJ8398244.1"/>
    </source>
</evidence>
<name>A0AAD7S946_9TELE</name>
<accession>A0AAD7S946</accession>
<gene>
    <name evidence="2" type="ORF">AAFF_G00428140</name>
</gene>
<feature type="compositionally biased region" description="Basic and acidic residues" evidence="1">
    <location>
        <begin position="241"/>
        <end position="263"/>
    </location>
</feature>
<sequence>MYVLLTGGKLCLILPEYLSESRAAGEDGEGRRPNMATRRPGLLPSVAPVSASCCSPNWIMDRALLSTRGGVGSLSEQPVRARVHRVLQKRTEVATPPDEAYRQGQRRLSFTREEEEEEEEVEEALALAEARSSHRDNNHGNGRDQPGHSSDDRECFRLKEANFLFDLRVGANGRVENPPRRRLKASPFGPSCCSHGIRVLMLRQPVSQTHGVEHTESSGSRGNRRPGSSPDFRRRTHEAKKRITNDRRVEERSGGIGSDERRR</sequence>
<dbReference type="EMBL" id="JAINUG010000091">
    <property type="protein sequence ID" value="KAJ8398244.1"/>
    <property type="molecule type" value="Genomic_DNA"/>
</dbReference>
<feature type="region of interest" description="Disordered" evidence="1">
    <location>
        <begin position="90"/>
        <end position="152"/>
    </location>
</feature>
<proteinExistence type="predicted"/>
<feature type="compositionally biased region" description="Acidic residues" evidence="1">
    <location>
        <begin position="113"/>
        <end position="123"/>
    </location>
</feature>
<evidence type="ECO:0000256" key="1">
    <source>
        <dbReference type="SAM" id="MobiDB-lite"/>
    </source>
</evidence>
<dbReference type="Proteomes" id="UP001221898">
    <property type="component" value="Unassembled WGS sequence"/>
</dbReference>
<feature type="compositionally biased region" description="Basic and acidic residues" evidence="1">
    <location>
        <begin position="23"/>
        <end position="32"/>
    </location>
</feature>
<feature type="compositionally biased region" description="Basic and acidic residues" evidence="1">
    <location>
        <begin position="131"/>
        <end position="152"/>
    </location>
</feature>
<feature type="region of interest" description="Disordered" evidence="1">
    <location>
        <begin position="22"/>
        <end position="41"/>
    </location>
</feature>
<feature type="region of interest" description="Disordered" evidence="1">
    <location>
        <begin position="208"/>
        <end position="263"/>
    </location>
</feature>
<feature type="compositionally biased region" description="Low complexity" evidence="1">
    <location>
        <begin position="217"/>
        <end position="230"/>
    </location>
</feature>
<evidence type="ECO:0000313" key="3">
    <source>
        <dbReference type="Proteomes" id="UP001221898"/>
    </source>
</evidence>
<keyword evidence="3" id="KW-1185">Reference proteome</keyword>
<dbReference type="AlphaFoldDB" id="A0AAD7S946"/>
<comment type="caution">
    <text evidence="2">The sequence shown here is derived from an EMBL/GenBank/DDBJ whole genome shotgun (WGS) entry which is preliminary data.</text>
</comment>
<reference evidence="2" key="1">
    <citation type="journal article" date="2023" name="Science">
        <title>Genome structures resolve the early diversification of teleost fishes.</title>
        <authorList>
            <person name="Parey E."/>
            <person name="Louis A."/>
            <person name="Montfort J."/>
            <person name="Bouchez O."/>
            <person name="Roques C."/>
            <person name="Iampietro C."/>
            <person name="Lluch J."/>
            <person name="Castinel A."/>
            <person name="Donnadieu C."/>
            <person name="Desvignes T."/>
            <person name="Floi Bucao C."/>
            <person name="Jouanno E."/>
            <person name="Wen M."/>
            <person name="Mejri S."/>
            <person name="Dirks R."/>
            <person name="Jansen H."/>
            <person name="Henkel C."/>
            <person name="Chen W.J."/>
            <person name="Zahm M."/>
            <person name="Cabau C."/>
            <person name="Klopp C."/>
            <person name="Thompson A.W."/>
            <person name="Robinson-Rechavi M."/>
            <person name="Braasch I."/>
            <person name="Lecointre G."/>
            <person name="Bobe J."/>
            <person name="Postlethwait J.H."/>
            <person name="Berthelot C."/>
            <person name="Roest Crollius H."/>
            <person name="Guiguen Y."/>
        </authorList>
    </citation>
    <scope>NUCLEOTIDE SEQUENCE</scope>
    <source>
        <strain evidence="2">NC1722</strain>
    </source>
</reference>
<organism evidence="2 3">
    <name type="scientific">Aldrovandia affinis</name>
    <dbReference type="NCBI Taxonomy" id="143900"/>
    <lineage>
        <taxon>Eukaryota</taxon>
        <taxon>Metazoa</taxon>
        <taxon>Chordata</taxon>
        <taxon>Craniata</taxon>
        <taxon>Vertebrata</taxon>
        <taxon>Euteleostomi</taxon>
        <taxon>Actinopterygii</taxon>
        <taxon>Neopterygii</taxon>
        <taxon>Teleostei</taxon>
        <taxon>Notacanthiformes</taxon>
        <taxon>Halosauridae</taxon>
        <taxon>Aldrovandia</taxon>
    </lineage>
</organism>
<protein>
    <submittedName>
        <fullName evidence="2">Uncharacterized protein</fullName>
    </submittedName>
</protein>